<dbReference type="PROSITE" id="PS01081">
    <property type="entry name" value="HTH_TETR_1"/>
    <property type="match status" value="1"/>
</dbReference>
<reference evidence="6 7" key="1">
    <citation type="journal article" date="2012" name="Environ. Microbiol.">
        <title>The genome sequence of Desulfatibacillum alkenivorans AK-01: a blueprint for anaerobic alkane oxidation.</title>
        <authorList>
            <person name="Callaghan A.V."/>
            <person name="Morris B.E."/>
            <person name="Pereira I.A."/>
            <person name="McInerney M.J."/>
            <person name="Austin R.N."/>
            <person name="Groves J.T."/>
            <person name="Kukor J.J."/>
            <person name="Suflita J.M."/>
            <person name="Young L.Y."/>
            <person name="Zylstra G.J."/>
            <person name="Wawrik B."/>
        </authorList>
    </citation>
    <scope>NUCLEOTIDE SEQUENCE [LARGE SCALE GENOMIC DNA]</scope>
    <source>
        <strain evidence="6 7">AK-01</strain>
    </source>
</reference>
<dbReference type="KEGG" id="dal:Dalk_0727"/>
<dbReference type="InterPro" id="IPR001647">
    <property type="entry name" value="HTH_TetR"/>
</dbReference>
<evidence type="ECO:0000256" key="2">
    <source>
        <dbReference type="ARBA" id="ARBA00023125"/>
    </source>
</evidence>
<keyword evidence="3" id="KW-0804">Transcription</keyword>
<evidence type="ECO:0000313" key="7">
    <source>
        <dbReference type="Proteomes" id="UP000000739"/>
    </source>
</evidence>
<dbReference type="PANTHER" id="PTHR30055">
    <property type="entry name" value="HTH-TYPE TRANSCRIPTIONAL REGULATOR RUTR"/>
    <property type="match status" value="1"/>
</dbReference>
<dbReference type="InterPro" id="IPR050109">
    <property type="entry name" value="HTH-type_TetR-like_transc_reg"/>
</dbReference>
<keyword evidence="7" id="KW-1185">Reference proteome</keyword>
<dbReference type="EMBL" id="CP001322">
    <property type="protein sequence ID" value="ACL02432.1"/>
    <property type="molecule type" value="Genomic_DNA"/>
</dbReference>
<dbReference type="AlphaFoldDB" id="B8FK04"/>
<dbReference type="InterPro" id="IPR023772">
    <property type="entry name" value="DNA-bd_HTH_TetR-type_CS"/>
</dbReference>
<evidence type="ECO:0000256" key="3">
    <source>
        <dbReference type="ARBA" id="ARBA00023163"/>
    </source>
</evidence>
<evidence type="ECO:0000256" key="4">
    <source>
        <dbReference type="PROSITE-ProRule" id="PRU00335"/>
    </source>
</evidence>
<dbReference type="SUPFAM" id="SSF48498">
    <property type="entry name" value="Tetracyclin repressor-like, C-terminal domain"/>
    <property type="match status" value="1"/>
</dbReference>
<dbReference type="Gene3D" id="1.10.357.10">
    <property type="entry name" value="Tetracycline Repressor, domain 2"/>
    <property type="match status" value="1"/>
</dbReference>
<dbReference type="GO" id="GO:0000976">
    <property type="term" value="F:transcription cis-regulatory region binding"/>
    <property type="evidence" value="ECO:0007669"/>
    <property type="project" value="TreeGrafter"/>
</dbReference>
<evidence type="ECO:0000256" key="1">
    <source>
        <dbReference type="ARBA" id="ARBA00023015"/>
    </source>
</evidence>
<name>B8FK04_DESAL</name>
<accession>B8FK04</accession>
<dbReference type="SUPFAM" id="SSF46689">
    <property type="entry name" value="Homeodomain-like"/>
    <property type="match status" value="1"/>
</dbReference>
<dbReference type="HOGENOM" id="CLU_069356_12_7_7"/>
<feature type="domain" description="HTH tetR-type" evidence="5">
    <location>
        <begin position="21"/>
        <end position="81"/>
    </location>
</feature>
<protein>
    <submittedName>
        <fullName evidence="6">Transcriptional regulator, TetR family</fullName>
    </submittedName>
</protein>
<dbReference type="InterPro" id="IPR009057">
    <property type="entry name" value="Homeodomain-like_sf"/>
</dbReference>
<feature type="DNA-binding region" description="H-T-H motif" evidence="4">
    <location>
        <begin position="44"/>
        <end position="63"/>
    </location>
</feature>
<dbReference type="Proteomes" id="UP000000739">
    <property type="component" value="Chromosome"/>
</dbReference>
<keyword evidence="1" id="KW-0805">Transcription regulation</keyword>
<evidence type="ECO:0000313" key="6">
    <source>
        <dbReference type="EMBL" id="ACL02432.1"/>
    </source>
</evidence>
<dbReference type="PANTHER" id="PTHR30055:SF234">
    <property type="entry name" value="HTH-TYPE TRANSCRIPTIONAL REGULATOR BETI"/>
    <property type="match status" value="1"/>
</dbReference>
<dbReference type="eggNOG" id="COG1309">
    <property type="taxonomic scope" value="Bacteria"/>
</dbReference>
<dbReference type="RefSeq" id="WP_012609871.1">
    <property type="nucleotide sequence ID" value="NC_011768.1"/>
</dbReference>
<dbReference type="PROSITE" id="PS50977">
    <property type="entry name" value="HTH_TETR_2"/>
    <property type="match status" value="1"/>
</dbReference>
<evidence type="ECO:0000259" key="5">
    <source>
        <dbReference type="PROSITE" id="PS50977"/>
    </source>
</evidence>
<dbReference type="PRINTS" id="PR00455">
    <property type="entry name" value="HTHTETR"/>
</dbReference>
<keyword evidence="2 4" id="KW-0238">DNA-binding</keyword>
<sequence>MIEENVAKDPNKLTKRQEQAMITHRRIYETASQLIAEKGFDNVTVDEICKAAGVAKGGFYHHFPSKDDLVVETYRLIDGHFVNSMDSAPQPLPAKEGILWVAEFMATTAMSRGHSFCRQIYRSQLEKGTDFFVSPERPFYKQIQTYITQSLENGEIASPLPPDELTAIILLTARGVIYDWCLLRGSYNIVSFMQKTVSAILDGIWKSC</sequence>
<proteinExistence type="predicted"/>
<dbReference type="Pfam" id="PF00440">
    <property type="entry name" value="TetR_N"/>
    <property type="match status" value="1"/>
</dbReference>
<gene>
    <name evidence="6" type="ordered locus">Dalk_0727</name>
</gene>
<dbReference type="InterPro" id="IPR036271">
    <property type="entry name" value="Tet_transcr_reg_TetR-rel_C_sf"/>
</dbReference>
<dbReference type="GO" id="GO:0003700">
    <property type="term" value="F:DNA-binding transcription factor activity"/>
    <property type="evidence" value="ECO:0007669"/>
    <property type="project" value="TreeGrafter"/>
</dbReference>
<organism evidence="6 7">
    <name type="scientific">Desulfatibacillum aliphaticivorans</name>
    <dbReference type="NCBI Taxonomy" id="218208"/>
    <lineage>
        <taxon>Bacteria</taxon>
        <taxon>Pseudomonadati</taxon>
        <taxon>Thermodesulfobacteriota</taxon>
        <taxon>Desulfobacteria</taxon>
        <taxon>Desulfobacterales</taxon>
        <taxon>Desulfatibacillaceae</taxon>
        <taxon>Desulfatibacillum</taxon>
    </lineage>
</organism>